<feature type="binding site" evidence="8">
    <location>
        <position position="108"/>
    </location>
    <ligand>
        <name>Zn(2+)</name>
        <dbReference type="ChEBI" id="CHEBI:29105"/>
    </ligand>
</feature>
<evidence type="ECO:0000259" key="9">
    <source>
        <dbReference type="Pfam" id="PF20511"/>
    </source>
</evidence>
<feature type="active site" evidence="7">
    <location>
        <position position="286"/>
    </location>
</feature>
<dbReference type="InterPro" id="IPR014710">
    <property type="entry name" value="RmlC-like_jellyroll"/>
</dbReference>
<evidence type="ECO:0000256" key="8">
    <source>
        <dbReference type="PIRSR" id="PIRSR001480-2"/>
    </source>
</evidence>
<dbReference type="InterPro" id="IPR001250">
    <property type="entry name" value="Man6P_Isoase-1"/>
</dbReference>
<accession>A0A3P3XSN6</accession>
<gene>
    <name evidence="10" type="primary">manA</name>
    <name evidence="10" type="ORF">SPIRO4BDMA_50831</name>
</gene>
<sequence length="410" mass="45057">MQKDHQRLPCLAHLENAVQQYAWGDTQGILPFIDAHAGPGYPIGEVWMGSHGRAPSKLRLDAGSLPLDELIRQAPRHWLGDRVADQYHELPFLFKVLAAGSPLSLQVHPTLREAREGFAKEERAGIPLSAPERTFKDSNHKPELAVALTPFQAMAGFRSPGEISALLGPDLCDAFNFKGQKPEELRSFVRQVFSIKGDAYQTYETGLRVRSEGLLHSNSGKEREAAAMVLDLQSLYPHDPGQFGPLLFNILNLEQGEGLFVPAGVIHAYVKGSILEIMACSDNVIRAGLTIKYIDVDLLCDILKPHAKPALIRPEYERFDWGSRAVYATPASEFRLECLEVQANSPSTGISYSPFGPEILLCTEGGFHLRAEEELELRARTSCFVAGSCAKITLEGQGKVWRATSGGQAS</sequence>
<dbReference type="Gene3D" id="1.10.441.10">
    <property type="entry name" value="Phosphomannose Isomerase, domain 2"/>
    <property type="match status" value="1"/>
</dbReference>
<dbReference type="InterPro" id="IPR016305">
    <property type="entry name" value="Mannose-6-P_Isomerase"/>
</dbReference>
<evidence type="ECO:0000256" key="6">
    <source>
        <dbReference type="ARBA" id="ARBA00023235"/>
    </source>
</evidence>
<dbReference type="GO" id="GO:0005975">
    <property type="term" value="P:carbohydrate metabolic process"/>
    <property type="evidence" value="ECO:0007669"/>
    <property type="project" value="InterPro"/>
</dbReference>
<evidence type="ECO:0000256" key="5">
    <source>
        <dbReference type="ARBA" id="ARBA00022833"/>
    </source>
</evidence>
<comment type="cofactor">
    <cofactor evidence="8">
        <name>Zn(2+)</name>
        <dbReference type="ChEBI" id="CHEBI:29105"/>
    </cofactor>
    <text evidence="8">Binds 1 zinc ion per subunit.</text>
</comment>
<dbReference type="AlphaFoldDB" id="A0A3P3XSN6"/>
<dbReference type="Pfam" id="PF20511">
    <property type="entry name" value="PMI_typeI_cat"/>
    <property type="match status" value="1"/>
</dbReference>
<name>A0A3P3XSN6_9SPIR</name>
<evidence type="ECO:0000256" key="2">
    <source>
        <dbReference type="ARBA" id="ARBA00010772"/>
    </source>
</evidence>
<dbReference type="SUPFAM" id="SSF51182">
    <property type="entry name" value="RmlC-like cupins"/>
    <property type="match status" value="1"/>
</dbReference>
<feature type="domain" description="Phosphomannose isomerase type I catalytic" evidence="9">
    <location>
        <begin position="12"/>
        <end position="158"/>
    </location>
</feature>
<dbReference type="GO" id="GO:0009298">
    <property type="term" value="P:GDP-mannose biosynthetic process"/>
    <property type="evidence" value="ECO:0007669"/>
    <property type="project" value="InterPro"/>
</dbReference>
<dbReference type="NCBIfam" id="TIGR00218">
    <property type="entry name" value="manA"/>
    <property type="match status" value="1"/>
</dbReference>
<dbReference type="PRINTS" id="PR00714">
    <property type="entry name" value="MAN6PISMRASE"/>
</dbReference>
<dbReference type="GO" id="GO:0008270">
    <property type="term" value="F:zinc ion binding"/>
    <property type="evidence" value="ECO:0007669"/>
    <property type="project" value="InterPro"/>
</dbReference>
<evidence type="ECO:0000256" key="1">
    <source>
        <dbReference type="ARBA" id="ARBA00000757"/>
    </source>
</evidence>
<comment type="similarity">
    <text evidence="2">Belongs to the mannose-6-phosphate isomerase type 1 family.</text>
</comment>
<dbReference type="GO" id="GO:0004476">
    <property type="term" value="F:mannose-6-phosphate isomerase activity"/>
    <property type="evidence" value="ECO:0007669"/>
    <property type="project" value="UniProtKB-EC"/>
</dbReference>
<comment type="catalytic activity">
    <reaction evidence="1">
        <text>D-mannose 6-phosphate = D-fructose 6-phosphate</text>
        <dbReference type="Rhea" id="RHEA:12356"/>
        <dbReference type="ChEBI" id="CHEBI:58735"/>
        <dbReference type="ChEBI" id="CHEBI:61527"/>
        <dbReference type="EC" id="5.3.1.8"/>
    </reaction>
</comment>
<feature type="binding site" evidence="8">
    <location>
        <position position="143"/>
    </location>
    <ligand>
        <name>Zn(2+)</name>
        <dbReference type="ChEBI" id="CHEBI:29105"/>
    </ligand>
</feature>
<dbReference type="GO" id="GO:0005829">
    <property type="term" value="C:cytosol"/>
    <property type="evidence" value="ECO:0007669"/>
    <property type="project" value="TreeGrafter"/>
</dbReference>
<dbReference type="PANTHER" id="PTHR10309">
    <property type="entry name" value="MANNOSE-6-PHOSPHATE ISOMERASE"/>
    <property type="match status" value="1"/>
</dbReference>
<feature type="binding site" evidence="8">
    <location>
        <position position="267"/>
    </location>
    <ligand>
        <name>Zn(2+)</name>
        <dbReference type="ChEBI" id="CHEBI:29105"/>
    </ligand>
</feature>
<evidence type="ECO:0000256" key="7">
    <source>
        <dbReference type="PIRSR" id="PIRSR001480-1"/>
    </source>
</evidence>
<evidence type="ECO:0000313" key="10">
    <source>
        <dbReference type="EMBL" id="SLM19316.1"/>
    </source>
</evidence>
<dbReference type="InterPro" id="IPR011051">
    <property type="entry name" value="RmlC_Cupin_sf"/>
</dbReference>
<feature type="binding site" evidence="8">
    <location>
        <position position="106"/>
    </location>
    <ligand>
        <name>Zn(2+)</name>
        <dbReference type="ChEBI" id="CHEBI:29105"/>
    </ligand>
</feature>
<dbReference type="InterPro" id="IPR046457">
    <property type="entry name" value="PMI_typeI_cat"/>
</dbReference>
<evidence type="ECO:0000256" key="4">
    <source>
        <dbReference type="ARBA" id="ARBA00022723"/>
    </source>
</evidence>
<keyword evidence="4 8" id="KW-0479">Metal-binding</keyword>
<dbReference type="PIRSF" id="PIRSF001480">
    <property type="entry name" value="Mannose-6-phosphate_isomerase"/>
    <property type="match status" value="1"/>
</dbReference>
<proteinExistence type="inferred from homology"/>
<keyword evidence="5 8" id="KW-0862">Zinc</keyword>
<evidence type="ECO:0000256" key="3">
    <source>
        <dbReference type="ARBA" id="ARBA00011956"/>
    </source>
</evidence>
<dbReference type="Gene3D" id="2.60.120.10">
    <property type="entry name" value="Jelly Rolls"/>
    <property type="match status" value="2"/>
</dbReference>
<protein>
    <recommendedName>
        <fullName evidence="3">mannose-6-phosphate isomerase</fullName>
        <ecNumber evidence="3">5.3.1.8</ecNumber>
    </recommendedName>
</protein>
<reference evidence="10" key="1">
    <citation type="submission" date="2017-02" db="EMBL/GenBank/DDBJ databases">
        <authorList>
            <person name="Regsiter A."/>
            <person name="William W."/>
        </authorList>
    </citation>
    <scope>NUCLEOTIDE SEQUENCE</scope>
    <source>
        <strain evidence="10">BdmA 4</strain>
    </source>
</reference>
<dbReference type="PANTHER" id="PTHR10309:SF0">
    <property type="entry name" value="MANNOSE-6-PHOSPHATE ISOMERASE"/>
    <property type="match status" value="1"/>
</dbReference>
<organism evidence="10">
    <name type="scientific">uncultured spirochete</name>
    <dbReference type="NCBI Taxonomy" id="156406"/>
    <lineage>
        <taxon>Bacteria</taxon>
        <taxon>Pseudomonadati</taxon>
        <taxon>Spirochaetota</taxon>
        <taxon>Spirochaetia</taxon>
        <taxon>Spirochaetales</taxon>
        <taxon>environmental samples</taxon>
    </lineage>
</organism>
<dbReference type="CDD" id="cd07011">
    <property type="entry name" value="cupin_PMI_type_I_N"/>
    <property type="match status" value="1"/>
</dbReference>
<keyword evidence="6 10" id="KW-0413">Isomerase</keyword>
<dbReference type="EC" id="5.3.1.8" evidence="3"/>
<dbReference type="EMBL" id="FWDO01000005">
    <property type="protein sequence ID" value="SLM19316.1"/>
    <property type="molecule type" value="Genomic_DNA"/>
</dbReference>